<name>A0A3Z9GP08_CAMCO</name>
<dbReference type="Proteomes" id="UP000352088">
    <property type="component" value="Unassembled WGS sequence"/>
</dbReference>
<evidence type="ECO:0000313" key="4">
    <source>
        <dbReference type="Proteomes" id="UP000557830"/>
    </source>
</evidence>
<accession>A0A3Z9GP08</accession>
<dbReference type="EMBL" id="AACQHW010000012">
    <property type="protein sequence ID" value="EAL6851552.1"/>
    <property type="molecule type" value="Genomic_DNA"/>
</dbReference>
<reference evidence="1 4" key="1">
    <citation type="submission" date="2018-05" db="EMBL/GenBank/DDBJ databases">
        <authorList>
            <consortium name="NARMS: The National Antimicrobial Resistance Monitoring System"/>
        </authorList>
    </citation>
    <scope>NUCLEOTIDE SEQUENCE [LARGE SCALE GENOMIC DNA]</scope>
    <source>
        <strain evidence="2 3">CVM N17C548</strain>
        <strain evidence="1 4">FSIS1609200</strain>
    </source>
</reference>
<dbReference type="NCBIfam" id="NF041506">
    <property type="entry name" value="VapD"/>
    <property type="match status" value="1"/>
</dbReference>
<dbReference type="RefSeq" id="WP_052797207.1">
    <property type="nucleotide sequence ID" value="NZ_CAKJTZ010000014.1"/>
</dbReference>
<dbReference type="EMBL" id="AABUYW010000020">
    <property type="protein sequence ID" value="EAJ1077632.1"/>
    <property type="molecule type" value="Genomic_DNA"/>
</dbReference>
<dbReference type="InterPro" id="IPR048135">
    <property type="entry name" value="VapD-like"/>
</dbReference>
<evidence type="ECO:0000313" key="2">
    <source>
        <dbReference type="EMBL" id="EAL6851552.1"/>
    </source>
</evidence>
<dbReference type="Proteomes" id="UP000557830">
    <property type="component" value="Unassembled WGS sequence"/>
</dbReference>
<comment type="caution">
    <text evidence="1">The sequence shown here is derived from an EMBL/GenBank/DDBJ whole genome shotgun (WGS) entry which is preliminary data.</text>
</comment>
<evidence type="ECO:0000313" key="3">
    <source>
        <dbReference type="Proteomes" id="UP000352088"/>
    </source>
</evidence>
<gene>
    <name evidence="1" type="ORF">BU953_08485</name>
    <name evidence="2" type="ORF">DSX26_08825</name>
</gene>
<organism evidence="1 4">
    <name type="scientific">Campylobacter coli</name>
    <dbReference type="NCBI Taxonomy" id="195"/>
    <lineage>
        <taxon>Bacteria</taxon>
        <taxon>Pseudomonadati</taxon>
        <taxon>Campylobacterota</taxon>
        <taxon>Epsilonproteobacteria</taxon>
        <taxon>Campylobacterales</taxon>
        <taxon>Campylobacteraceae</taxon>
        <taxon>Campylobacter</taxon>
    </lineage>
</organism>
<sequence>MGINRKAINFDLSTKSLEKYFKDTREPYSLIKNFMLENGFEHRQYSGYTSKEPINERRVIRIVNKLTKKFTWLGECVKEFDITEIGEQYSLKETIQDLCAKELNAQQTKQAKDFHQKLKEFTEKTPKNQKLKD</sequence>
<proteinExistence type="predicted"/>
<dbReference type="Gene3D" id="3.30.70.240">
    <property type="match status" value="1"/>
</dbReference>
<evidence type="ECO:0000313" key="1">
    <source>
        <dbReference type="EMBL" id="EAJ1077632.1"/>
    </source>
</evidence>
<dbReference type="AlphaFoldDB" id="A0A3Z9GP08"/>
<protein>
    <submittedName>
        <fullName evidence="1">Vapd</fullName>
    </submittedName>
</protein>